<reference evidence="1" key="1">
    <citation type="submission" date="2021-05" db="EMBL/GenBank/DDBJ databases">
        <authorList>
            <person name="Pietrasiak N."/>
            <person name="Ward R."/>
            <person name="Stajich J.E."/>
            <person name="Kurbessoian T."/>
        </authorList>
    </citation>
    <scope>NUCLEOTIDE SEQUENCE</scope>
    <source>
        <strain evidence="1">CPER-KK1</strain>
    </source>
</reference>
<dbReference type="Proteomes" id="UP000753908">
    <property type="component" value="Unassembled WGS sequence"/>
</dbReference>
<evidence type="ECO:0000313" key="1">
    <source>
        <dbReference type="EMBL" id="MBW4546563.1"/>
    </source>
</evidence>
<proteinExistence type="predicted"/>
<dbReference type="AlphaFoldDB" id="A0A951PPJ8"/>
<comment type="caution">
    <text evidence="1">The sequence shown here is derived from an EMBL/GenBank/DDBJ whole genome shotgun (WGS) entry which is preliminary data.</text>
</comment>
<name>A0A951PPJ8_9CYAN</name>
<gene>
    <name evidence="1" type="ORF">KME25_19270</name>
</gene>
<reference evidence="1" key="2">
    <citation type="journal article" date="2022" name="Microbiol. Resour. Announc.">
        <title>Metagenome Sequencing to Explore Phylogenomics of Terrestrial Cyanobacteria.</title>
        <authorList>
            <person name="Ward R.D."/>
            <person name="Stajich J.E."/>
            <person name="Johansen J.R."/>
            <person name="Huntemann M."/>
            <person name="Clum A."/>
            <person name="Foster B."/>
            <person name="Foster B."/>
            <person name="Roux S."/>
            <person name="Palaniappan K."/>
            <person name="Varghese N."/>
            <person name="Mukherjee S."/>
            <person name="Reddy T.B.K."/>
            <person name="Daum C."/>
            <person name="Copeland A."/>
            <person name="Chen I.A."/>
            <person name="Ivanova N.N."/>
            <person name="Kyrpides N.C."/>
            <person name="Shapiro N."/>
            <person name="Eloe-Fadrosh E.A."/>
            <person name="Pietrasiak N."/>
        </authorList>
    </citation>
    <scope>NUCLEOTIDE SEQUENCE</scope>
    <source>
        <strain evidence="1">CPER-KK1</strain>
    </source>
</reference>
<dbReference type="EMBL" id="JAHHIF010000026">
    <property type="protein sequence ID" value="MBW4546563.1"/>
    <property type="molecule type" value="Genomic_DNA"/>
</dbReference>
<protein>
    <submittedName>
        <fullName evidence="1">Uncharacterized protein</fullName>
    </submittedName>
</protein>
<accession>A0A951PPJ8</accession>
<sequence>MRTVNELKSAAYALEPTHPVERRMLKEALNGNWASGLHRQKQEELVRIHKAKQKILEAIALLEGTERAIHDSQHQKVAFWEKVAPGELRPAAALLICQYFGLTKLFQKEGLWYAFALESPVPRRVGQHLWLELCKTKSTEWIKAKLQEIESKGVALPEQADDTLYNRLTA</sequence>
<organism evidence="1 2">
    <name type="scientific">Symplocastrum torsivum CPER-KK1</name>
    <dbReference type="NCBI Taxonomy" id="450513"/>
    <lineage>
        <taxon>Bacteria</taxon>
        <taxon>Bacillati</taxon>
        <taxon>Cyanobacteriota</taxon>
        <taxon>Cyanophyceae</taxon>
        <taxon>Oscillatoriophycideae</taxon>
        <taxon>Oscillatoriales</taxon>
        <taxon>Microcoleaceae</taxon>
        <taxon>Symplocastrum</taxon>
    </lineage>
</organism>
<evidence type="ECO:0000313" key="2">
    <source>
        <dbReference type="Proteomes" id="UP000753908"/>
    </source>
</evidence>